<keyword evidence="2" id="KW-1185">Reference proteome</keyword>
<dbReference type="EMBL" id="CAJVPT010005704">
    <property type="protein sequence ID" value="CAG8522931.1"/>
    <property type="molecule type" value="Genomic_DNA"/>
</dbReference>
<accession>A0ACA9LGF4</accession>
<dbReference type="Proteomes" id="UP000789525">
    <property type="component" value="Unassembled WGS sequence"/>
</dbReference>
<name>A0ACA9LGF4_9GLOM</name>
<sequence>MQQQPSGYRPIVPAPPTSQAFVPISPHHSPSTHPSPHHSPPAHPNPQQSVISLPFETPPVSPFSHPMHNDYAGQFKLPPPLQPLTPLAMPGSQHMMLPVSPTAIMSQQQNCVSAPRAQQPSQSSQSRYERILPKQTGPSTSVLPITLNQSSGSTSTQNGTRPAMQYHTSIIHPLVPHHHNYRSASSDKPLTTADQRELARKVSHSAIERRRRERINDKILQLKELIPSCADQDHLHKLSILQSAIEYIQYLQGIVAASRQRERDGKDDGRSSEDGRLVKRSKFDRYDILPPNSRKFDSFDDREEYRHKKGSTSSSSPSSPDQEKTSENVDDSEKEVKSDDDDATSTDATTKAVTSSSSPISHDHEDAKALLMLSNSESSMNEDSGKQTTTKDSETQTSPTQMWEPSQESDSHESDHEEESPRRGMTVQQMLC</sequence>
<evidence type="ECO:0000313" key="1">
    <source>
        <dbReference type="EMBL" id="CAG8522931.1"/>
    </source>
</evidence>
<evidence type="ECO:0000313" key="2">
    <source>
        <dbReference type="Proteomes" id="UP000789525"/>
    </source>
</evidence>
<reference evidence="1" key="1">
    <citation type="submission" date="2021-06" db="EMBL/GenBank/DDBJ databases">
        <authorList>
            <person name="Kallberg Y."/>
            <person name="Tangrot J."/>
            <person name="Rosling A."/>
        </authorList>
    </citation>
    <scope>NUCLEOTIDE SEQUENCE</scope>
    <source>
        <strain evidence="1">CL356</strain>
    </source>
</reference>
<proteinExistence type="predicted"/>
<comment type="caution">
    <text evidence="1">The sequence shown here is derived from an EMBL/GenBank/DDBJ whole genome shotgun (WGS) entry which is preliminary data.</text>
</comment>
<organism evidence="1 2">
    <name type="scientific">Acaulospora colombiana</name>
    <dbReference type="NCBI Taxonomy" id="27376"/>
    <lineage>
        <taxon>Eukaryota</taxon>
        <taxon>Fungi</taxon>
        <taxon>Fungi incertae sedis</taxon>
        <taxon>Mucoromycota</taxon>
        <taxon>Glomeromycotina</taxon>
        <taxon>Glomeromycetes</taxon>
        <taxon>Diversisporales</taxon>
        <taxon>Acaulosporaceae</taxon>
        <taxon>Acaulospora</taxon>
    </lineage>
</organism>
<gene>
    <name evidence="1" type="ORF">ACOLOM_LOCUS3737</name>
</gene>
<protein>
    <submittedName>
        <fullName evidence="1">724_t:CDS:1</fullName>
    </submittedName>
</protein>